<name>A0A7L6MZT0_9MOLU</name>
<protein>
    <submittedName>
        <fullName evidence="4">Xanthine dehydrogenase family protein</fullName>
    </submittedName>
</protein>
<dbReference type="SUPFAM" id="SSF54665">
    <property type="entry name" value="CO dehydrogenase molybdoprotein N-domain-like"/>
    <property type="match status" value="1"/>
</dbReference>
<dbReference type="GO" id="GO:0005506">
    <property type="term" value="F:iron ion binding"/>
    <property type="evidence" value="ECO:0007669"/>
    <property type="project" value="InterPro"/>
</dbReference>
<dbReference type="PANTHER" id="PTHR11908">
    <property type="entry name" value="XANTHINE DEHYDROGENASE"/>
    <property type="match status" value="1"/>
</dbReference>
<dbReference type="Pfam" id="PF01315">
    <property type="entry name" value="Ald_Xan_dh_C"/>
    <property type="match status" value="1"/>
</dbReference>
<evidence type="ECO:0000313" key="4">
    <source>
        <dbReference type="EMBL" id="QLY39506.1"/>
    </source>
</evidence>
<dbReference type="Gene3D" id="3.90.1170.50">
    <property type="entry name" value="Aldehyde oxidase/xanthine dehydrogenase, a/b hammerhead"/>
    <property type="match status" value="1"/>
</dbReference>
<dbReference type="Proteomes" id="UP000512167">
    <property type="component" value="Chromosome"/>
</dbReference>
<proteinExistence type="predicted"/>
<evidence type="ECO:0000313" key="5">
    <source>
        <dbReference type="Proteomes" id="UP000512167"/>
    </source>
</evidence>
<dbReference type="PANTHER" id="PTHR11908:SF132">
    <property type="entry name" value="ALDEHYDE OXIDASE 1-RELATED"/>
    <property type="match status" value="1"/>
</dbReference>
<gene>
    <name evidence="4" type="ORF">HF295_00965</name>
</gene>
<dbReference type="InterPro" id="IPR000674">
    <property type="entry name" value="Ald_Oxase/Xan_DH_a/b"/>
</dbReference>
<keyword evidence="5" id="KW-1185">Reference proteome</keyword>
<dbReference type="Pfam" id="PF20256">
    <property type="entry name" value="MoCoBD_2"/>
    <property type="match status" value="2"/>
</dbReference>
<dbReference type="SUPFAM" id="SSF56003">
    <property type="entry name" value="Molybdenum cofactor-binding domain"/>
    <property type="match status" value="1"/>
</dbReference>
<dbReference type="Gene3D" id="3.30.365.10">
    <property type="entry name" value="Aldehyde oxidase/xanthine dehydrogenase, molybdopterin binding domain"/>
    <property type="match status" value="4"/>
</dbReference>
<evidence type="ECO:0000259" key="3">
    <source>
        <dbReference type="SMART" id="SM01008"/>
    </source>
</evidence>
<dbReference type="SMART" id="SM01008">
    <property type="entry name" value="Ald_Xan_dh_C"/>
    <property type="match status" value="1"/>
</dbReference>
<keyword evidence="1" id="KW-0500">Molybdenum</keyword>
<evidence type="ECO:0000256" key="2">
    <source>
        <dbReference type="ARBA" id="ARBA00023002"/>
    </source>
</evidence>
<accession>A0A7L6MZT0</accession>
<feature type="domain" description="Aldehyde oxidase/xanthine dehydrogenase a/b hammerhead" evidence="3">
    <location>
        <begin position="18"/>
        <end position="121"/>
    </location>
</feature>
<dbReference type="KEGG" id="tbk:HF295_00965"/>
<organism evidence="4 5">
    <name type="scientific">Hujiaoplasma nucleasis</name>
    <dbReference type="NCBI Taxonomy" id="2725268"/>
    <lineage>
        <taxon>Bacteria</taxon>
        <taxon>Bacillati</taxon>
        <taxon>Mycoplasmatota</taxon>
        <taxon>Mollicutes</taxon>
        <taxon>Candidatus Izemoplasmatales</taxon>
        <taxon>Hujiaoplasmataceae</taxon>
        <taxon>Hujiaoplasma</taxon>
    </lineage>
</organism>
<evidence type="ECO:0000256" key="1">
    <source>
        <dbReference type="ARBA" id="ARBA00022505"/>
    </source>
</evidence>
<dbReference type="RefSeq" id="WP_312031976.1">
    <property type="nucleotide sequence ID" value="NZ_CP051151.1"/>
</dbReference>
<dbReference type="GO" id="GO:0016491">
    <property type="term" value="F:oxidoreductase activity"/>
    <property type="evidence" value="ECO:0007669"/>
    <property type="project" value="UniProtKB-KW"/>
</dbReference>
<keyword evidence="2" id="KW-0560">Oxidoreductase</keyword>
<sequence length="696" mass="78418">MKDISISINKVDNDEKISGKAKYVADIKMDGTLYAMTFRSQICKGYIKSIEYPRLPDGYYIIDHKDVPGKNIVKVIFEDWPVFTDKKISYLYEPIMLVIGPDKNVIIDIINHIKIDYVEEEALFDWTDSVIHYHFDKGLGQSVFEDADQVIEYDYETGYQEQAYIEPQGFIGYTEDEKVTLIGSIQCPYYVKNAVKQALNLEDHLVRVIQANVGGAFGGKEEYPSLIACQLAVAVQKIKKPIKLIFEREEDMSVTTKRHPSKTHFQAAVKNNELIGLKAHVSIDAGATIGLSGVVLSRALLAVSGAYTIDHLDVSGDVYRTNTVPNGAFRGFGAPQMFFAIDMFMEHIAKKLKLDTLIFRKKYLARQNDRTSTNGIFRDPILMPEMIEKVMSVSNFQEKYEEYSKENSYKGIGMSMFFHGCGFTGSGEKNIIKAKVRLRKDQDANVHILVAAVDMGQGVKTTFRKLIAHILEIDIDKVIFNNPDTDFVPDSGPTVASRTMMIVGGLLGRAAKEMKSRWEEKSFIVEKQYEQPDYIEYDEEKFIGDAYPAYSWGVNVVEVEVDPLTYQVNVKKSWSVYDIGKAIDQRIVLGQADGGLAQGLAYGYLEVMNHKNGKIMQKNMTDYIIPTAMDMCEMETYLFENPYAFGPYGAKGVGELTLIGGAAAVAKAIEVAIKKNIYKIPVTPEYIMELMNEHED</sequence>
<dbReference type="InterPro" id="IPR037165">
    <property type="entry name" value="AldOxase/xan_DH_Mopterin-bd_sf"/>
</dbReference>
<dbReference type="AlphaFoldDB" id="A0A7L6MZT0"/>
<dbReference type="InterPro" id="IPR008274">
    <property type="entry name" value="AldOxase/xan_DH_MoCoBD1"/>
</dbReference>
<dbReference type="InterPro" id="IPR046867">
    <property type="entry name" value="AldOxase/xan_DH_MoCoBD2"/>
</dbReference>
<dbReference type="Pfam" id="PF02738">
    <property type="entry name" value="MoCoBD_1"/>
    <property type="match status" value="1"/>
</dbReference>
<reference evidence="4 5" key="1">
    <citation type="submission" date="2020-04" db="EMBL/GenBank/DDBJ databases">
        <authorList>
            <person name="Zheng R.K."/>
            <person name="Sun C.M."/>
        </authorList>
    </citation>
    <scope>NUCLEOTIDE SEQUENCE [LARGE SCALE GENOMIC DNA]</scope>
    <source>
        <strain evidence="5">zrk29</strain>
    </source>
</reference>
<dbReference type="InterPro" id="IPR016208">
    <property type="entry name" value="Ald_Oxase/xanthine_DH-like"/>
</dbReference>
<dbReference type="EMBL" id="CP051151">
    <property type="protein sequence ID" value="QLY39506.1"/>
    <property type="molecule type" value="Genomic_DNA"/>
</dbReference>
<dbReference type="InterPro" id="IPR036856">
    <property type="entry name" value="Ald_Oxase/Xan_DH_a/b_sf"/>
</dbReference>